<name>A0A8J3ZVL7_9ACTN</name>
<reference evidence="1" key="1">
    <citation type="submission" date="2021-01" db="EMBL/GenBank/DDBJ databases">
        <title>Whole genome shotgun sequence of Virgisporangium ochraceum NBRC 16418.</title>
        <authorList>
            <person name="Komaki H."/>
            <person name="Tamura T."/>
        </authorList>
    </citation>
    <scope>NUCLEOTIDE SEQUENCE</scope>
    <source>
        <strain evidence="1">NBRC 16418</strain>
    </source>
</reference>
<protein>
    <recommendedName>
        <fullName evidence="3">ATP-dependent helicase</fullName>
    </recommendedName>
</protein>
<organism evidence="1 2">
    <name type="scientific">Virgisporangium ochraceum</name>
    <dbReference type="NCBI Taxonomy" id="65505"/>
    <lineage>
        <taxon>Bacteria</taxon>
        <taxon>Bacillati</taxon>
        <taxon>Actinomycetota</taxon>
        <taxon>Actinomycetes</taxon>
        <taxon>Micromonosporales</taxon>
        <taxon>Micromonosporaceae</taxon>
        <taxon>Virgisporangium</taxon>
    </lineage>
</organism>
<dbReference type="AlphaFoldDB" id="A0A8J3ZVL7"/>
<evidence type="ECO:0008006" key="3">
    <source>
        <dbReference type="Google" id="ProtNLM"/>
    </source>
</evidence>
<evidence type="ECO:0000313" key="1">
    <source>
        <dbReference type="EMBL" id="GIJ69978.1"/>
    </source>
</evidence>
<keyword evidence="2" id="KW-1185">Reference proteome</keyword>
<gene>
    <name evidence="1" type="ORF">Voc01_048950</name>
</gene>
<comment type="caution">
    <text evidence="1">The sequence shown here is derived from an EMBL/GenBank/DDBJ whole genome shotgun (WGS) entry which is preliminary data.</text>
</comment>
<evidence type="ECO:0000313" key="2">
    <source>
        <dbReference type="Proteomes" id="UP000635606"/>
    </source>
</evidence>
<dbReference type="EMBL" id="BOPH01000072">
    <property type="protein sequence ID" value="GIJ69978.1"/>
    <property type="molecule type" value="Genomic_DNA"/>
</dbReference>
<accession>A0A8J3ZVL7</accession>
<dbReference type="Proteomes" id="UP000635606">
    <property type="component" value="Unassembled WGS sequence"/>
</dbReference>
<proteinExistence type="predicted"/>
<sequence length="269" mass="28192">MGSQPGVLQATFWPGGRVPSDGHLALWGVDDVAEAAATVMLPAGEPAQLPTVLPASMRARRKVVPADVPARVVPMGTAVRALAALPLDWPAWLRPGDSVLAWSVAAKLALEFVAGGRLVPTLRPGGPGSAIAQWRIASLEDSRFTALTAALPPAAHALRRDEDDSTVWSAHDLMVAFFDAVADTCARNPTSGRGSAKPRRSDWRQEWVAALTGADPVVSAPADARIDELGRWAAPLVDAGGGGEARLCVRLAVPLPQTTCSPCGRWNTT</sequence>